<protein>
    <submittedName>
        <fullName evidence="1">Uncharacterized protein</fullName>
    </submittedName>
</protein>
<evidence type="ECO:0000313" key="2">
    <source>
        <dbReference type="Proteomes" id="UP000018948"/>
    </source>
</evidence>
<dbReference type="Proteomes" id="UP000018948">
    <property type="component" value="Unassembled WGS sequence"/>
</dbReference>
<gene>
    <name evidence="1" type="ORF">F442_22021</name>
</gene>
<name>W2Y177_PHYNI</name>
<feature type="non-terminal residue" evidence="1">
    <location>
        <position position="1"/>
    </location>
</feature>
<accession>W2Y177</accession>
<dbReference type="AlphaFoldDB" id="W2Y177"/>
<sequence length="53" mass="6135">DTKHARLQREEDINHRVGFQLLKCRFNRVNEGLDVLPGDVVLNALHRVEDAQV</sequence>
<comment type="caution">
    <text evidence="1">The sequence shown here is derived from an EMBL/GenBank/DDBJ whole genome shotgun (WGS) entry which is preliminary data.</text>
</comment>
<evidence type="ECO:0000313" key="1">
    <source>
        <dbReference type="EMBL" id="ETP28701.1"/>
    </source>
</evidence>
<proteinExistence type="predicted"/>
<reference evidence="1 2" key="1">
    <citation type="submission" date="2013-11" db="EMBL/GenBank/DDBJ databases">
        <title>The Genome Sequence of Phytophthora parasitica P10297.</title>
        <authorList>
            <consortium name="The Broad Institute Genomics Platform"/>
            <person name="Russ C."/>
            <person name="Tyler B."/>
            <person name="Panabieres F."/>
            <person name="Shan W."/>
            <person name="Tripathy S."/>
            <person name="Grunwald N."/>
            <person name="Machado M."/>
            <person name="Johnson C.S."/>
            <person name="Walker B."/>
            <person name="Young S.K."/>
            <person name="Zeng Q."/>
            <person name="Gargeya S."/>
            <person name="Fitzgerald M."/>
            <person name="Haas B."/>
            <person name="Abouelleil A."/>
            <person name="Allen A.W."/>
            <person name="Alvarado L."/>
            <person name="Arachchi H.M."/>
            <person name="Berlin A.M."/>
            <person name="Chapman S.B."/>
            <person name="Gainer-Dewar J."/>
            <person name="Goldberg J."/>
            <person name="Griggs A."/>
            <person name="Gujja S."/>
            <person name="Hansen M."/>
            <person name="Howarth C."/>
            <person name="Imamovic A."/>
            <person name="Ireland A."/>
            <person name="Larimer J."/>
            <person name="McCowan C."/>
            <person name="Murphy C."/>
            <person name="Pearson M."/>
            <person name="Poon T.W."/>
            <person name="Priest M."/>
            <person name="Roberts A."/>
            <person name="Saif S."/>
            <person name="Shea T."/>
            <person name="Sisk P."/>
            <person name="Sykes S."/>
            <person name="Wortman J."/>
            <person name="Nusbaum C."/>
            <person name="Birren B."/>
        </authorList>
    </citation>
    <scope>NUCLEOTIDE SEQUENCE [LARGE SCALE GENOMIC DNA]</scope>
    <source>
        <strain evidence="1 2">P10297</strain>
    </source>
</reference>
<organism evidence="1 2">
    <name type="scientific">Phytophthora nicotianae P10297</name>
    <dbReference type="NCBI Taxonomy" id="1317064"/>
    <lineage>
        <taxon>Eukaryota</taxon>
        <taxon>Sar</taxon>
        <taxon>Stramenopiles</taxon>
        <taxon>Oomycota</taxon>
        <taxon>Peronosporomycetes</taxon>
        <taxon>Peronosporales</taxon>
        <taxon>Peronosporaceae</taxon>
        <taxon>Phytophthora</taxon>
    </lineage>
</organism>
<dbReference type="EMBL" id="ANIY01004554">
    <property type="protein sequence ID" value="ETP28701.1"/>
    <property type="molecule type" value="Genomic_DNA"/>
</dbReference>